<sequence>MTTDTYDLLHVPQ</sequence>
<reference evidence="1" key="1">
    <citation type="submission" date="2014-09" db="EMBL/GenBank/DDBJ databases">
        <authorList>
            <person name="Magalhaes I.L.F."/>
            <person name="Oliveira U."/>
            <person name="Santos F.R."/>
            <person name="Vidigal T.H.D.A."/>
            <person name="Brescovit A.D."/>
            <person name="Santos A.J."/>
        </authorList>
    </citation>
    <scope>NUCLEOTIDE SEQUENCE</scope>
    <source>
        <tissue evidence="1">Shoot tissue taken approximately 20 cm above the soil surface</tissue>
    </source>
</reference>
<organism evidence="1">
    <name type="scientific">Arundo donax</name>
    <name type="common">Giant reed</name>
    <name type="synonym">Donax arundinaceus</name>
    <dbReference type="NCBI Taxonomy" id="35708"/>
    <lineage>
        <taxon>Eukaryota</taxon>
        <taxon>Viridiplantae</taxon>
        <taxon>Streptophyta</taxon>
        <taxon>Embryophyta</taxon>
        <taxon>Tracheophyta</taxon>
        <taxon>Spermatophyta</taxon>
        <taxon>Magnoliopsida</taxon>
        <taxon>Liliopsida</taxon>
        <taxon>Poales</taxon>
        <taxon>Poaceae</taxon>
        <taxon>PACMAD clade</taxon>
        <taxon>Arundinoideae</taxon>
        <taxon>Arundineae</taxon>
        <taxon>Arundo</taxon>
    </lineage>
</organism>
<name>A0A0A9A3W7_ARUDO</name>
<reference evidence="1" key="2">
    <citation type="journal article" date="2015" name="Data Brief">
        <title>Shoot transcriptome of the giant reed, Arundo donax.</title>
        <authorList>
            <person name="Barrero R.A."/>
            <person name="Guerrero F.D."/>
            <person name="Moolhuijzen P."/>
            <person name="Goolsby J.A."/>
            <person name="Tidwell J."/>
            <person name="Bellgard S.E."/>
            <person name="Bellgard M.I."/>
        </authorList>
    </citation>
    <scope>NUCLEOTIDE SEQUENCE</scope>
    <source>
        <tissue evidence="1">Shoot tissue taken approximately 20 cm above the soil surface</tissue>
    </source>
</reference>
<dbReference type="EMBL" id="GBRH01252099">
    <property type="protein sequence ID" value="JAD45796.1"/>
    <property type="molecule type" value="Transcribed_RNA"/>
</dbReference>
<accession>A0A0A9A3W7</accession>
<evidence type="ECO:0000313" key="1">
    <source>
        <dbReference type="EMBL" id="JAD45796.1"/>
    </source>
</evidence>
<proteinExistence type="predicted"/>
<protein>
    <submittedName>
        <fullName evidence="1">Uncharacterized protein</fullName>
    </submittedName>
</protein>